<dbReference type="OrthoDB" id="66144at2759"/>
<evidence type="ECO:0000256" key="2">
    <source>
        <dbReference type="ARBA" id="ARBA00022679"/>
    </source>
</evidence>
<gene>
    <name evidence="5" type="ORF">Z518_01513</name>
</gene>
<evidence type="ECO:0000256" key="3">
    <source>
        <dbReference type="ARBA" id="ARBA00022691"/>
    </source>
</evidence>
<dbReference type="PANTHER" id="PTHR43464:SF19">
    <property type="entry name" value="UBIQUINONE BIOSYNTHESIS O-METHYLTRANSFERASE, MITOCHONDRIAL"/>
    <property type="match status" value="1"/>
</dbReference>
<dbReference type="RefSeq" id="XP_013277567.1">
    <property type="nucleotide sequence ID" value="XM_013422113.1"/>
</dbReference>
<dbReference type="Proteomes" id="UP000053617">
    <property type="component" value="Unassembled WGS sequence"/>
</dbReference>
<dbReference type="GO" id="GO:0008168">
    <property type="term" value="F:methyltransferase activity"/>
    <property type="evidence" value="ECO:0007669"/>
    <property type="project" value="UniProtKB-KW"/>
</dbReference>
<organism evidence="5 6">
    <name type="scientific">Rhinocladiella mackenziei CBS 650.93</name>
    <dbReference type="NCBI Taxonomy" id="1442369"/>
    <lineage>
        <taxon>Eukaryota</taxon>
        <taxon>Fungi</taxon>
        <taxon>Dikarya</taxon>
        <taxon>Ascomycota</taxon>
        <taxon>Pezizomycotina</taxon>
        <taxon>Eurotiomycetes</taxon>
        <taxon>Chaetothyriomycetidae</taxon>
        <taxon>Chaetothyriales</taxon>
        <taxon>Herpotrichiellaceae</taxon>
        <taxon>Rhinocladiella</taxon>
    </lineage>
</organism>
<dbReference type="Gene3D" id="3.40.50.150">
    <property type="entry name" value="Vaccinia Virus protein VP39"/>
    <property type="match status" value="1"/>
</dbReference>
<keyword evidence="1" id="KW-0489">Methyltransferase</keyword>
<dbReference type="PANTHER" id="PTHR43464">
    <property type="entry name" value="METHYLTRANSFERASE"/>
    <property type="match status" value="1"/>
</dbReference>
<dbReference type="GO" id="GO:0032259">
    <property type="term" value="P:methylation"/>
    <property type="evidence" value="ECO:0007669"/>
    <property type="project" value="UniProtKB-KW"/>
</dbReference>
<evidence type="ECO:0000313" key="5">
    <source>
        <dbReference type="EMBL" id="KIX10431.1"/>
    </source>
</evidence>
<keyword evidence="6" id="KW-1185">Reference proteome</keyword>
<accession>A0A0D2J3Z2</accession>
<dbReference type="SUPFAM" id="SSF53335">
    <property type="entry name" value="S-adenosyl-L-methionine-dependent methyltransferases"/>
    <property type="match status" value="1"/>
</dbReference>
<reference evidence="5 6" key="1">
    <citation type="submission" date="2015-01" db="EMBL/GenBank/DDBJ databases">
        <title>The Genome Sequence of Rhinocladiella mackenzie CBS 650.93.</title>
        <authorList>
            <consortium name="The Broad Institute Genomics Platform"/>
            <person name="Cuomo C."/>
            <person name="de Hoog S."/>
            <person name="Gorbushina A."/>
            <person name="Stielow B."/>
            <person name="Teixiera M."/>
            <person name="Abouelleil A."/>
            <person name="Chapman S.B."/>
            <person name="Priest M."/>
            <person name="Young S.K."/>
            <person name="Wortman J."/>
            <person name="Nusbaum C."/>
            <person name="Birren B."/>
        </authorList>
    </citation>
    <scope>NUCLEOTIDE SEQUENCE [LARGE SCALE GENOMIC DNA]</scope>
    <source>
        <strain evidence="5 6">CBS 650.93</strain>
    </source>
</reference>
<evidence type="ECO:0000256" key="1">
    <source>
        <dbReference type="ARBA" id="ARBA00022603"/>
    </source>
</evidence>
<name>A0A0D2J3Z2_9EURO</name>
<dbReference type="Pfam" id="PF13649">
    <property type="entry name" value="Methyltransf_25"/>
    <property type="match status" value="1"/>
</dbReference>
<dbReference type="GeneID" id="25289584"/>
<dbReference type="VEuPathDB" id="FungiDB:Z518_01513"/>
<keyword evidence="2" id="KW-0808">Transferase</keyword>
<dbReference type="HOGENOM" id="CLU_049749_4_0_1"/>
<proteinExistence type="predicted"/>
<evidence type="ECO:0000313" key="6">
    <source>
        <dbReference type="Proteomes" id="UP000053617"/>
    </source>
</evidence>
<evidence type="ECO:0000259" key="4">
    <source>
        <dbReference type="Pfam" id="PF13649"/>
    </source>
</evidence>
<feature type="domain" description="Methyltransferase" evidence="4">
    <location>
        <begin position="47"/>
        <end position="146"/>
    </location>
</feature>
<dbReference type="InterPro" id="IPR029063">
    <property type="entry name" value="SAM-dependent_MTases_sf"/>
</dbReference>
<dbReference type="STRING" id="1442369.A0A0D2J3Z2"/>
<dbReference type="AlphaFoldDB" id="A0A0D2J3Z2"/>
<dbReference type="EMBL" id="KN847475">
    <property type="protein sequence ID" value="KIX10431.1"/>
    <property type="molecule type" value="Genomic_DNA"/>
</dbReference>
<dbReference type="CDD" id="cd02440">
    <property type="entry name" value="AdoMet_MTases"/>
    <property type="match status" value="1"/>
</dbReference>
<dbReference type="InterPro" id="IPR041698">
    <property type="entry name" value="Methyltransf_25"/>
</dbReference>
<keyword evidence="3" id="KW-0949">S-adenosyl-L-methionine</keyword>
<protein>
    <recommendedName>
        <fullName evidence="4">Methyltransferase domain-containing protein</fullName>
    </recommendedName>
</protein>
<sequence length="256" mass="29198">MAQNIYDTPAFFSSYTQLPRSVNGLSGAPEWPTLRKLVGDIHNTRALDLGCGLGWFCRWAVKDAHARFVHGIDLSENMLSRAREMTSVENFGLDGITYQRANLEELVLDDGQVYDFAYSSLTLHYLPTEALRNLLGEVFKCLGPGGRFVFSVEHPVMTAREDAMWKADNEGNVYWPLNSYWDEGLRVTNWLVQGFRKYHRTVETYVSMVLEVGFVVTALKESWEGLELRPRLQEKADGHRPFFLIIAVQKPKVQSS</sequence>